<accession>A0ACC0UEP6</accession>
<sequence length="166" mass="19580">MRHVLAIFCLTVGIAPLFAHASESGELERIEMEYDRLLTEWKRRHAPTPEYANLFSPLSPLKLMLPRKRQEEALKNVPREHFEMLKEINKQIDQQIHETDSQLDTLNPITEDQKFSSITEDYRQIMRTLDKKVKDLKNNHPTPESLKTFNRLKKALLRYDNHPTSC</sequence>
<protein>
    <submittedName>
        <fullName evidence="1">Uncharacterized protein</fullName>
    </submittedName>
</protein>
<comment type="caution">
    <text evidence="1">The sequence shown here is derived from an EMBL/GenBank/DDBJ whole genome shotgun (WGS) entry which is preliminary data.</text>
</comment>
<proteinExistence type="predicted"/>
<evidence type="ECO:0000313" key="1">
    <source>
        <dbReference type="EMBL" id="KAI9509529.1"/>
    </source>
</evidence>
<dbReference type="Proteomes" id="UP001207468">
    <property type="component" value="Unassembled WGS sequence"/>
</dbReference>
<organism evidence="1 2">
    <name type="scientific">Russula earlei</name>
    <dbReference type="NCBI Taxonomy" id="71964"/>
    <lineage>
        <taxon>Eukaryota</taxon>
        <taxon>Fungi</taxon>
        <taxon>Dikarya</taxon>
        <taxon>Basidiomycota</taxon>
        <taxon>Agaricomycotina</taxon>
        <taxon>Agaricomycetes</taxon>
        <taxon>Russulales</taxon>
        <taxon>Russulaceae</taxon>
        <taxon>Russula</taxon>
    </lineage>
</organism>
<dbReference type="EMBL" id="JAGFNK010000062">
    <property type="protein sequence ID" value="KAI9509529.1"/>
    <property type="molecule type" value="Genomic_DNA"/>
</dbReference>
<reference evidence="1" key="1">
    <citation type="submission" date="2021-03" db="EMBL/GenBank/DDBJ databases">
        <title>Evolutionary priming and transition to the ectomycorrhizal habit in an iconic lineage of mushroom-forming fungi: is preadaptation a requirement?</title>
        <authorList>
            <consortium name="DOE Joint Genome Institute"/>
            <person name="Looney B.P."/>
            <person name="Miyauchi S."/>
            <person name="Morin E."/>
            <person name="Drula E."/>
            <person name="Courty P.E."/>
            <person name="Chicoki N."/>
            <person name="Fauchery L."/>
            <person name="Kohler A."/>
            <person name="Kuo A."/>
            <person name="LaButti K."/>
            <person name="Pangilinan J."/>
            <person name="Lipzen A."/>
            <person name="Riley R."/>
            <person name="Andreopoulos W."/>
            <person name="He G."/>
            <person name="Johnson J."/>
            <person name="Barry K.W."/>
            <person name="Grigoriev I.V."/>
            <person name="Nagy L."/>
            <person name="Hibbett D."/>
            <person name="Henrissat B."/>
            <person name="Matheny P.B."/>
            <person name="Labbe J."/>
            <person name="Martin A.F."/>
        </authorList>
    </citation>
    <scope>NUCLEOTIDE SEQUENCE</scope>
    <source>
        <strain evidence="1">BPL698</strain>
    </source>
</reference>
<evidence type="ECO:0000313" key="2">
    <source>
        <dbReference type="Proteomes" id="UP001207468"/>
    </source>
</evidence>
<name>A0ACC0UEP6_9AGAM</name>
<gene>
    <name evidence="1" type="ORF">F5148DRAFT_746400</name>
</gene>
<keyword evidence="2" id="KW-1185">Reference proteome</keyword>